<dbReference type="EMBL" id="CAJNOR010003604">
    <property type="protein sequence ID" value="CAF1429839.1"/>
    <property type="molecule type" value="Genomic_DNA"/>
</dbReference>
<feature type="domain" description="F-box" evidence="1">
    <location>
        <begin position="4"/>
        <end position="51"/>
    </location>
</feature>
<dbReference type="InterPro" id="IPR036047">
    <property type="entry name" value="F-box-like_dom_sf"/>
</dbReference>
<name>A0A815N462_ADIRI</name>
<protein>
    <recommendedName>
        <fullName evidence="1">F-box domain-containing protein</fullName>
    </recommendedName>
</protein>
<gene>
    <name evidence="2" type="ORF">XAT740_LOCUS35709</name>
</gene>
<evidence type="ECO:0000259" key="1">
    <source>
        <dbReference type="PROSITE" id="PS50181"/>
    </source>
</evidence>
<proteinExistence type="predicted"/>
<comment type="caution">
    <text evidence="2">The sequence shown here is derived from an EMBL/GenBank/DDBJ whole genome shotgun (WGS) entry which is preliminary data.</text>
</comment>
<dbReference type="SUPFAM" id="SSF81383">
    <property type="entry name" value="F-box domain"/>
    <property type="match status" value="1"/>
</dbReference>
<organism evidence="2 3">
    <name type="scientific">Adineta ricciae</name>
    <name type="common">Rotifer</name>
    <dbReference type="NCBI Taxonomy" id="249248"/>
    <lineage>
        <taxon>Eukaryota</taxon>
        <taxon>Metazoa</taxon>
        <taxon>Spiralia</taxon>
        <taxon>Gnathifera</taxon>
        <taxon>Rotifera</taxon>
        <taxon>Eurotatoria</taxon>
        <taxon>Bdelloidea</taxon>
        <taxon>Adinetida</taxon>
        <taxon>Adinetidae</taxon>
        <taxon>Adineta</taxon>
    </lineage>
</organism>
<dbReference type="Proteomes" id="UP000663828">
    <property type="component" value="Unassembled WGS sequence"/>
</dbReference>
<dbReference type="PROSITE" id="PS50181">
    <property type="entry name" value="FBOX"/>
    <property type="match status" value="1"/>
</dbReference>
<keyword evidence="3" id="KW-1185">Reference proteome</keyword>
<evidence type="ECO:0000313" key="2">
    <source>
        <dbReference type="EMBL" id="CAF1429839.1"/>
    </source>
</evidence>
<accession>A0A815N462</accession>
<dbReference type="InterPro" id="IPR001810">
    <property type="entry name" value="F-box_dom"/>
</dbReference>
<reference evidence="2" key="1">
    <citation type="submission" date="2021-02" db="EMBL/GenBank/DDBJ databases">
        <authorList>
            <person name="Nowell W R."/>
        </authorList>
    </citation>
    <scope>NUCLEOTIDE SEQUENCE</scope>
</reference>
<sequence length="228" mass="27096">MANISTFEHLPNELIIDVFTYLQPAQNFHSFFYCSQRFRKLIKQYVNYSRHDLDKDIVRFSTLHSWYKHLTYVNGGTTFFLIACKGEQDQYSYSPWMCVYDSIHWHFREEPFTLTDKRIEEISKKYPVKLTPSFHPFSVCVRSSNCAALDFIQQYHLEQYEILAKILDLYKIVSWFKDETRAVLKVAHENEFERLKKVIHQAAESNKLHKLNISISRSIGLRHISAEA</sequence>
<dbReference type="AlphaFoldDB" id="A0A815N462"/>
<evidence type="ECO:0000313" key="3">
    <source>
        <dbReference type="Proteomes" id="UP000663828"/>
    </source>
</evidence>